<evidence type="ECO:0000256" key="1">
    <source>
        <dbReference type="ARBA" id="ARBA00022529"/>
    </source>
</evidence>
<dbReference type="SMART" id="SM00217">
    <property type="entry name" value="WAP"/>
    <property type="match status" value="1"/>
</dbReference>
<evidence type="ECO:0000256" key="5">
    <source>
        <dbReference type="ARBA" id="ARBA00035122"/>
    </source>
</evidence>
<dbReference type="Proteomes" id="UP000826234">
    <property type="component" value="Unassembled WGS sequence"/>
</dbReference>
<evidence type="ECO:0000313" key="7">
    <source>
        <dbReference type="EMBL" id="KAH0619356.1"/>
    </source>
</evidence>
<evidence type="ECO:0000256" key="4">
    <source>
        <dbReference type="ARBA" id="ARBA00023157"/>
    </source>
</evidence>
<accession>A0ABQ7SPX1</accession>
<keyword evidence="1" id="KW-0929">Antimicrobial</keyword>
<dbReference type="PANTHER" id="PTHR19441">
    <property type="entry name" value="WHEY ACDIC PROTEIN WAP"/>
    <property type="match status" value="1"/>
</dbReference>
<dbReference type="PANTHER" id="PTHR19441:SF30">
    <property type="entry name" value="ELAFIN"/>
    <property type="match status" value="1"/>
</dbReference>
<evidence type="ECO:0000313" key="8">
    <source>
        <dbReference type="Proteomes" id="UP000826234"/>
    </source>
</evidence>
<keyword evidence="3" id="KW-0044">Antibiotic</keyword>
<dbReference type="PROSITE" id="PS51390">
    <property type="entry name" value="WAP"/>
    <property type="match status" value="1"/>
</dbReference>
<gene>
    <name evidence="7" type="ORF">JD844_019401</name>
</gene>
<name>A0ABQ7SPX1_PHRPL</name>
<evidence type="ECO:0000259" key="6">
    <source>
        <dbReference type="PROSITE" id="PS51390"/>
    </source>
</evidence>
<evidence type="ECO:0000256" key="2">
    <source>
        <dbReference type="ARBA" id="ARBA00022729"/>
    </source>
</evidence>
<feature type="domain" description="WAP" evidence="6">
    <location>
        <begin position="131"/>
        <end position="178"/>
    </location>
</feature>
<proteinExistence type="inferred from homology"/>
<organism evidence="7 8">
    <name type="scientific">Phrynosoma platyrhinos</name>
    <name type="common">Desert horned lizard</name>
    <dbReference type="NCBI Taxonomy" id="52577"/>
    <lineage>
        <taxon>Eukaryota</taxon>
        <taxon>Metazoa</taxon>
        <taxon>Chordata</taxon>
        <taxon>Craniata</taxon>
        <taxon>Vertebrata</taxon>
        <taxon>Euteleostomi</taxon>
        <taxon>Lepidosauria</taxon>
        <taxon>Squamata</taxon>
        <taxon>Bifurcata</taxon>
        <taxon>Unidentata</taxon>
        <taxon>Episquamata</taxon>
        <taxon>Toxicofera</taxon>
        <taxon>Iguania</taxon>
        <taxon>Phrynosomatidae</taxon>
        <taxon>Phrynosomatinae</taxon>
        <taxon>Phrynosoma</taxon>
    </lineage>
</organism>
<sequence length="210" mass="22448">MVIIPLSAEVSHPCAEASPTTAPKKCADLCLDDTECPGNSKCRPTNCGFQCKLSQPGTSSLFVCISDFLLSPTTATTLAATPRSRLSSASTPTSGQPLKGLLLTSAPPGYDKENKWDNYFFKYVFFGSLSETERSGVCPVVFPETLGLCWDWCSSDRDCSIAKKCCQIGCTRVCTEPLLGKLSSLDLCEVSVPGQQDKRMAGGALLKQAP</sequence>
<keyword evidence="4" id="KW-1015">Disulfide bond</keyword>
<reference evidence="7 8" key="1">
    <citation type="journal article" date="2022" name="Gigascience">
        <title>A chromosome-level genome assembly and annotation of the desert horned lizard, Phrynosoma platyrhinos, provides insight into chromosomal rearrangements among reptiles.</title>
        <authorList>
            <person name="Koochekian N."/>
            <person name="Ascanio A."/>
            <person name="Farleigh K."/>
            <person name="Card D.C."/>
            <person name="Schield D.R."/>
            <person name="Castoe T.A."/>
            <person name="Jezkova T."/>
        </authorList>
    </citation>
    <scope>NUCLEOTIDE SEQUENCE [LARGE SCALE GENOMIC DNA]</scope>
    <source>
        <strain evidence="7">NK-2021</strain>
    </source>
</reference>
<comment type="caution">
    <text evidence="7">The sequence shown here is derived from an EMBL/GenBank/DDBJ whole genome shotgun (WGS) entry which is preliminary data.</text>
</comment>
<dbReference type="Pfam" id="PF00095">
    <property type="entry name" value="WAP"/>
    <property type="match status" value="2"/>
</dbReference>
<dbReference type="Gene3D" id="4.10.75.10">
    <property type="entry name" value="Elafin-like"/>
    <property type="match status" value="2"/>
</dbReference>
<keyword evidence="2" id="KW-0732">Signal</keyword>
<dbReference type="InterPro" id="IPR036645">
    <property type="entry name" value="Elafin-like_sf"/>
</dbReference>
<keyword evidence="8" id="KW-1185">Reference proteome</keyword>
<dbReference type="InterPro" id="IPR008197">
    <property type="entry name" value="WAP_dom"/>
</dbReference>
<dbReference type="InterPro" id="IPR050514">
    <property type="entry name" value="WAP_four-disulfide_core"/>
</dbReference>
<dbReference type="EMBL" id="JAIPUX010005289">
    <property type="protein sequence ID" value="KAH0619356.1"/>
    <property type="molecule type" value="Genomic_DNA"/>
</dbReference>
<dbReference type="SUPFAM" id="SSF57256">
    <property type="entry name" value="Elafin-like"/>
    <property type="match status" value="1"/>
</dbReference>
<comment type="similarity">
    <text evidence="5">Belongs to the venom waprin family.</text>
</comment>
<protein>
    <recommendedName>
        <fullName evidence="6">WAP domain-containing protein</fullName>
    </recommendedName>
</protein>
<evidence type="ECO:0000256" key="3">
    <source>
        <dbReference type="ARBA" id="ARBA00023022"/>
    </source>
</evidence>